<dbReference type="Pfam" id="PF00233">
    <property type="entry name" value="PDEase_I"/>
    <property type="match status" value="1"/>
</dbReference>
<dbReference type="EMBL" id="LGRX02017000">
    <property type="protein sequence ID" value="KAK3261306.1"/>
    <property type="molecule type" value="Genomic_DNA"/>
</dbReference>
<feature type="region of interest" description="Disordered" evidence="1">
    <location>
        <begin position="1"/>
        <end position="22"/>
    </location>
</feature>
<evidence type="ECO:0000313" key="4">
    <source>
        <dbReference type="EMBL" id="KAK3261306.1"/>
    </source>
</evidence>
<dbReference type="PANTHER" id="PTHR43336">
    <property type="entry name" value="OXYGEN SENSOR HISTIDINE KINASE RESPONSE REGULATOR DEVS/DOSS"/>
    <property type="match status" value="1"/>
</dbReference>
<keyword evidence="2" id="KW-0812">Transmembrane</keyword>
<evidence type="ECO:0000313" key="5">
    <source>
        <dbReference type="Proteomes" id="UP001190700"/>
    </source>
</evidence>
<feature type="transmembrane region" description="Helical" evidence="2">
    <location>
        <begin position="340"/>
        <end position="358"/>
    </location>
</feature>
<dbReference type="GO" id="GO:0007165">
    <property type="term" value="P:signal transduction"/>
    <property type="evidence" value="ECO:0007669"/>
    <property type="project" value="InterPro"/>
</dbReference>
<organism evidence="4 5">
    <name type="scientific">Cymbomonas tetramitiformis</name>
    <dbReference type="NCBI Taxonomy" id="36881"/>
    <lineage>
        <taxon>Eukaryota</taxon>
        <taxon>Viridiplantae</taxon>
        <taxon>Chlorophyta</taxon>
        <taxon>Pyramimonadophyceae</taxon>
        <taxon>Pyramimonadales</taxon>
        <taxon>Pyramimonadaceae</taxon>
        <taxon>Cymbomonas</taxon>
    </lineage>
</organism>
<protein>
    <recommendedName>
        <fullName evidence="3">PDEase domain-containing protein</fullName>
    </recommendedName>
</protein>
<dbReference type="InterPro" id="IPR036971">
    <property type="entry name" value="PDEase_catalytic_dom_sf"/>
</dbReference>
<dbReference type="AlphaFoldDB" id="A0AAE0FLR7"/>
<feature type="compositionally biased region" description="Basic and acidic residues" evidence="1">
    <location>
        <begin position="185"/>
        <end position="194"/>
    </location>
</feature>
<evidence type="ECO:0000256" key="1">
    <source>
        <dbReference type="SAM" id="MobiDB-lite"/>
    </source>
</evidence>
<dbReference type="InterPro" id="IPR002073">
    <property type="entry name" value="PDEase_catalytic_dom"/>
</dbReference>
<keyword evidence="5" id="KW-1185">Reference proteome</keyword>
<dbReference type="PANTHER" id="PTHR43336:SF3">
    <property type="entry name" value="GUANYLATE CYCLASE DOMAIN-CONTAINING PROTEIN"/>
    <property type="match status" value="1"/>
</dbReference>
<comment type="caution">
    <text evidence="4">The sequence shown here is derived from an EMBL/GenBank/DDBJ whole genome shotgun (WGS) entry which is preliminary data.</text>
</comment>
<dbReference type="GO" id="GO:0004114">
    <property type="term" value="F:3',5'-cyclic-nucleotide phosphodiesterase activity"/>
    <property type="evidence" value="ECO:0007669"/>
    <property type="project" value="InterPro"/>
</dbReference>
<dbReference type="Gene3D" id="1.10.1300.10">
    <property type="entry name" value="3'5'-cyclic nucleotide phosphodiesterase, catalytic domain"/>
    <property type="match status" value="1"/>
</dbReference>
<evidence type="ECO:0000256" key="2">
    <source>
        <dbReference type="SAM" id="Phobius"/>
    </source>
</evidence>
<feature type="transmembrane region" description="Helical" evidence="2">
    <location>
        <begin position="370"/>
        <end position="391"/>
    </location>
</feature>
<keyword evidence="2" id="KW-1133">Transmembrane helix</keyword>
<keyword evidence="2" id="KW-0472">Membrane</keyword>
<feature type="domain" description="PDEase" evidence="3">
    <location>
        <begin position="1"/>
        <end position="70"/>
    </location>
</feature>
<proteinExistence type="predicted"/>
<feature type="region of interest" description="Disordered" evidence="1">
    <location>
        <begin position="75"/>
        <end position="250"/>
    </location>
</feature>
<gene>
    <name evidence="4" type="ORF">CYMTET_29781</name>
</gene>
<sequence length="425" mass="47427">GDKERAQGIPSIPMMDRSQSDVPKQSHGFISFVGLPMFELIAEWLPRVGAEVVPHIRSNISMWEALMASGSLRPGASAGVTGDLTRDSTGTAGDSVGESAGTTCDFEDDDLGQAKWDSPGRPPPLSIPGVSHEFDAAESQSMEHDGEQENGQYEPEYEPEYQTVDDLPTLSVLDTRRRRSTTVSEPRHDGEPSRRQKKRSFSLDKGAVIELPPPILIGTPKMGREARESADAPQRYSRARTQNMMPMKQEFDATTPQTTTTMAAMDDGDVLQHVQSIVTLSQKHEHEEEVDEPSSARQHTPLTREYNDEQVEDHRFGKCWSDFLQKEAVVLVAMKLESSMWQTVMLAFTVFALFGDDFRIICLPMEMDQAFRNITILVFSVFILELIVTSIVKPGYFLGFFFWLDLVAAISLIPDFVQIEVSAPH</sequence>
<reference evidence="4 5" key="1">
    <citation type="journal article" date="2015" name="Genome Biol. Evol.">
        <title>Comparative Genomics of a Bacterivorous Green Alga Reveals Evolutionary Causalities and Consequences of Phago-Mixotrophic Mode of Nutrition.</title>
        <authorList>
            <person name="Burns J.A."/>
            <person name="Paasch A."/>
            <person name="Narechania A."/>
            <person name="Kim E."/>
        </authorList>
    </citation>
    <scope>NUCLEOTIDE SEQUENCE [LARGE SCALE GENOMIC DNA]</scope>
    <source>
        <strain evidence="4 5">PLY_AMNH</strain>
    </source>
</reference>
<dbReference type="SUPFAM" id="SSF109604">
    <property type="entry name" value="HD-domain/PDEase-like"/>
    <property type="match status" value="1"/>
</dbReference>
<dbReference type="PROSITE" id="PS51845">
    <property type="entry name" value="PDEASE_I_2"/>
    <property type="match status" value="1"/>
</dbReference>
<accession>A0AAE0FLR7</accession>
<evidence type="ECO:0000259" key="3">
    <source>
        <dbReference type="PROSITE" id="PS51845"/>
    </source>
</evidence>
<name>A0AAE0FLR7_9CHLO</name>
<feature type="non-terminal residue" evidence="4">
    <location>
        <position position="1"/>
    </location>
</feature>
<feature type="region of interest" description="Disordered" evidence="1">
    <location>
        <begin position="281"/>
        <end position="307"/>
    </location>
</feature>
<dbReference type="Proteomes" id="UP001190700">
    <property type="component" value="Unassembled WGS sequence"/>
</dbReference>